<evidence type="ECO:0000256" key="6">
    <source>
        <dbReference type="ARBA" id="ARBA00022519"/>
    </source>
</evidence>
<dbReference type="Pfam" id="PF07963">
    <property type="entry name" value="N_methyl"/>
    <property type="match status" value="1"/>
</dbReference>
<keyword evidence="5" id="KW-0488">Methylation</keyword>
<dbReference type="RefSeq" id="WP_113962335.1">
    <property type="nucleotide sequence ID" value="NZ_QNRR01000022.1"/>
</dbReference>
<dbReference type="GO" id="GO:0015627">
    <property type="term" value="C:type II protein secretion system complex"/>
    <property type="evidence" value="ECO:0007669"/>
    <property type="project" value="InterPro"/>
</dbReference>
<protein>
    <recommendedName>
        <fullName evidence="3">Type II secretion system core protein G</fullName>
    </recommendedName>
</protein>
<dbReference type="PANTHER" id="PTHR30093:SF45">
    <property type="entry name" value="TYPE II SECRETION SYSTEM CORE PROTEIN G"/>
    <property type="match status" value="1"/>
</dbReference>
<evidence type="ECO:0000313" key="11">
    <source>
        <dbReference type="EMBL" id="RBP35339.1"/>
    </source>
</evidence>
<comment type="similarity">
    <text evidence="2">Belongs to the GSP G family.</text>
</comment>
<dbReference type="PANTHER" id="PTHR30093">
    <property type="entry name" value="GENERAL SECRETION PATHWAY PROTEIN G"/>
    <property type="match status" value="1"/>
</dbReference>
<evidence type="ECO:0000256" key="4">
    <source>
        <dbReference type="ARBA" id="ARBA00022475"/>
    </source>
</evidence>
<dbReference type="NCBIfam" id="TIGR01710">
    <property type="entry name" value="typeII_sec_gspG"/>
    <property type="match status" value="1"/>
</dbReference>
<keyword evidence="4" id="KW-1003">Cell membrane</keyword>
<accession>A0A366H0G4</accession>
<dbReference type="PRINTS" id="PR00813">
    <property type="entry name" value="BCTERIALGSPG"/>
</dbReference>
<dbReference type="GO" id="GO:0005886">
    <property type="term" value="C:plasma membrane"/>
    <property type="evidence" value="ECO:0007669"/>
    <property type="project" value="UniProtKB-SubCell"/>
</dbReference>
<evidence type="ECO:0000259" key="10">
    <source>
        <dbReference type="Pfam" id="PF08334"/>
    </source>
</evidence>
<dbReference type="InterPro" id="IPR013545">
    <property type="entry name" value="T2SS_protein-GspG_C"/>
</dbReference>
<dbReference type="OrthoDB" id="9795612at2"/>
<dbReference type="GO" id="GO:0015628">
    <property type="term" value="P:protein secretion by the type II secretion system"/>
    <property type="evidence" value="ECO:0007669"/>
    <property type="project" value="InterPro"/>
</dbReference>
<evidence type="ECO:0000256" key="8">
    <source>
        <dbReference type="ARBA" id="ARBA00022989"/>
    </source>
</evidence>
<dbReference type="NCBIfam" id="TIGR02532">
    <property type="entry name" value="IV_pilin_GFxxxE"/>
    <property type="match status" value="1"/>
</dbReference>
<dbReference type="InterPro" id="IPR010054">
    <property type="entry name" value="Type2_sec_GspG"/>
</dbReference>
<keyword evidence="9" id="KW-0472">Membrane</keyword>
<dbReference type="SUPFAM" id="SSF54523">
    <property type="entry name" value="Pili subunits"/>
    <property type="match status" value="1"/>
</dbReference>
<keyword evidence="12" id="KW-1185">Reference proteome</keyword>
<sequence>MKISPNAPQARMRSAGFTLMEMMLVLLIIALIMGGVAVTFQSFANSAEVTTTKTKIQNMEASLMAYRTNNGWYPTQQQGLDALATQPTVEPLPRMWKPLVKSDSLYDAWRRKLAYRNPGKHNSSGVDVYSLGEDGVDGTKDDLGNW</sequence>
<evidence type="ECO:0000256" key="5">
    <source>
        <dbReference type="ARBA" id="ARBA00022481"/>
    </source>
</evidence>
<evidence type="ECO:0000256" key="9">
    <source>
        <dbReference type="ARBA" id="ARBA00023136"/>
    </source>
</evidence>
<dbReference type="Pfam" id="PF08334">
    <property type="entry name" value="T2SSG"/>
    <property type="match status" value="1"/>
</dbReference>
<keyword evidence="7" id="KW-0812">Transmembrane</keyword>
<dbReference type="InterPro" id="IPR045584">
    <property type="entry name" value="Pilin-like"/>
</dbReference>
<name>A0A366H0G4_9BACT</name>
<organism evidence="11 12">
    <name type="scientific">Roseimicrobium gellanilyticum</name>
    <dbReference type="NCBI Taxonomy" id="748857"/>
    <lineage>
        <taxon>Bacteria</taxon>
        <taxon>Pseudomonadati</taxon>
        <taxon>Verrucomicrobiota</taxon>
        <taxon>Verrucomicrobiia</taxon>
        <taxon>Verrucomicrobiales</taxon>
        <taxon>Verrucomicrobiaceae</taxon>
        <taxon>Roseimicrobium</taxon>
    </lineage>
</organism>
<evidence type="ECO:0000256" key="7">
    <source>
        <dbReference type="ARBA" id="ARBA00022692"/>
    </source>
</evidence>
<dbReference type="AlphaFoldDB" id="A0A366H0G4"/>
<comment type="subcellular location">
    <subcellularLocation>
        <location evidence="1">Cell inner membrane</location>
        <topology evidence="1">Single-pass membrane protein</topology>
    </subcellularLocation>
</comment>
<proteinExistence type="inferred from homology"/>
<reference evidence="11 12" key="1">
    <citation type="submission" date="2018-06" db="EMBL/GenBank/DDBJ databases">
        <title>Genomic Encyclopedia of Type Strains, Phase IV (KMG-IV): sequencing the most valuable type-strain genomes for metagenomic binning, comparative biology and taxonomic classification.</title>
        <authorList>
            <person name="Goeker M."/>
        </authorList>
    </citation>
    <scope>NUCLEOTIDE SEQUENCE [LARGE SCALE GENOMIC DNA]</scope>
    <source>
        <strain evidence="11 12">DSM 25532</strain>
    </source>
</reference>
<feature type="domain" description="Type II secretion system protein GspG C-terminal" evidence="10">
    <location>
        <begin position="45"/>
        <end position="146"/>
    </location>
</feature>
<evidence type="ECO:0000313" key="12">
    <source>
        <dbReference type="Proteomes" id="UP000253426"/>
    </source>
</evidence>
<dbReference type="InterPro" id="IPR012902">
    <property type="entry name" value="N_methyl_site"/>
</dbReference>
<evidence type="ECO:0000256" key="1">
    <source>
        <dbReference type="ARBA" id="ARBA00004377"/>
    </source>
</evidence>
<evidence type="ECO:0000256" key="3">
    <source>
        <dbReference type="ARBA" id="ARBA00020042"/>
    </source>
</evidence>
<dbReference type="Gene3D" id="3.30.700.10">
    <property type="entry name" value="Glycoprotein, Type 4 Pilin"/>
    <property type="match status" value="1"/>
</dbReference>
<keyword evidence="8" id="KW-1133">Transmembrane helix</keyword>
<keyword evidence="6" id="KW-0997">Cell inner membrane</keyword>
<comment type="caution">
    <text evidence="11">The sequence shown here is derived from an EMBL/GenBank/DDBJ whole genome shotgun (WGS) entry which is preliminary data.</text>
</comment>
<dbReference type="Proteomes" id="UP000253426">
    <property type="component" value="Unassembled WGS sequence"/>
</dbReference>
<evidence type="ECO:0000256" key="2">
    <source>
        <dbReference type="ARBA" id="ARBA00009984"/>
    </source>
</evidence>
<gene>
    <name evidence="11" type="ORF">DES53_1226</name>
</gene>
<dbReference type="EMBL" id="QNRR01000022">
    <property type="protein sequence ID" value="RBP35339.1"/>
    <property type="molecule type" value="Genomic_DNA"/>
</dbReference>
<dbReference type="InterPro" id="IPR000983">
    <property type="entry name" value="Bac_GSPG_pilin"/>
</dbReference>